<dbReference type="GO" id="GO:0006614">
    <property type="term" value="P:SRP-dependent cotranslational protein targeting to membrane"/>
    <property type="evidence" value="ECO:0007669"/>
    <property type="project" value="InterPro"/>
</dbReference>
<dbReference type="InterPro" id="IPR013822">
    <property type="entry name" value="Signal_recog_particl_SRP54_hlx"/>
</dbReference>
<sequence>MALWPFGKKKPAPEEAKEAPRPDVTPDETGEERPPEDTGQAAVEPEPQPEAAREPAPEPQPVAAPAPATKAPVFARAEDTPAPEPEPARKPGFFARLTRGLTRSSSRLSEGIGAIFTKRKLDDDTLEELEELLISADLGVKAASRITAALAKGRFGKELAPEEVRGALAAEIARTLEPVAKPLPLRADAKPYVIMFVGVNGTGKTTTIGKLASQLKGAGLKVMLAAGDTFRAAAIEQLQVWGERSGLPVVSGKVGADAAGLAYDALTRAKAEGMDVLMIDTAGRLQNKTDLMAELQKIGRVVKKIDVDAPHATLLVLDATTGQNAINQAEVFREMADVTGLVVTKLDGSAKGGVLVSIAEQTGLPVHAVGVGEGIDDLQPFDPMDYARAITGAAPGTS</sequence>
<dbReference type="Pfam" id="PF00448">
    <property type="entry name" value="SRP54"/>
    <property type="match status" value="1"/>
</dbReference>
<evidence type="ECO:0000256" key="11">
    <source>
        <dbReference type="HAMAP-Rule" id="MF_00920"/>
    </source>
</evidence>
<feature type="domain" description="Signal recognition particle SRP54 helical bundle" evidence="15">
    <location>
        <begin position="97"/>
        <end position="176"/>
    </location>
</feature>
<evidence type="ECO:0000256" key="12">
    <source>
        <dbReference type="SAM" id="MobiDB-lite"/>
    </source>
</evidence>
<evidence type="ECO:0000313" key="17">
    <source>
        <dbReference type="Proteomes" id="UP001055804"/>
    </source>
</evidence>
<evidence type="ECO:0000256" key="4">
    <source>
        <dbReference type="ARBA" id="ARBA00022741"/>
    </source>
</evidence>
<feature type="binding site" evidence="11">
    <location>
        <begin position="344"/>
        <end position="347"/>
    </location>
    <ligand>
        <name>GTP</name>
        <dbReference type="ChEBI" id="CHEBI:37565"/>
    </ligand>
</feature>
<dbReference type="EC" id="3.6.5.4" evidence="11"/>
<dbReference type="InterPro" id="IPR027417">
    <property type="entry name" value="P-loop_NTPase"/>
</dbReference>
<dbReference type="GO" id="GO:0005886">
    <property type="term" value="C:plasma membrane"/>
    <property type="evidence" value="ECO:0007669"/>
    <property type="project" value="UniProtKB-SubCell"/>
</dbReference>
<feature type="compositionally biased region" description="Basic and acidic residues" evidence="12">
    <location>
        <begin position="11"/>
        <end position="21"/>
    </location>
</feature>
<keyword evidence="6 11" id="KW-0342">GTP-binding</keyword>
<evidence type="ECO:0000313" key="16">
    <source>
        <dbReference type="EMBL" id="MCP1336638.1"/>
    </source>
</evidence>
<evidence type="ECO:0000256" key="10">
    <source>
        <dbReference type="ARBA" id="ARBA00053570"/>
    </source>
</evidence>
<comment type="similarity">
    <text evidence="11">Belongs to the GTP-binding SRP family. FtsY subfamily.</text>
</comment>
<dbReference type="InterPro" id="IPR003593">
    <property type="entry name" value="AAA+_ATPase"/>
</dbReference>
<evidence type="ECO:0000256" key="7">
    <source>
        <dbReference type="ARBA" id="ARBA00023136"/>
    </source>
</evidence>
<keyword evidence="2 11" id="KW-1003">Cell membrane</keyword>
<dbReference type="GO" id="GO:0005047">
    <property type="term" value="F:signal recognition particle binding"/>
    <property type="evidence" value="ECO:0007669"/>
    <property type="project" value="TreeGrafter"/>
</dbReference>
<dbReference type="SMART" id="SM00963">
    <property type="entry name" value="SRP54_N"/>
    <property type="match status" value="1"/>
</dbReference>
<dbReference type="Pfam" id="PF02881">
    <property type="entry name" value="SRP54_N"/>
    <property type="match status" value="1"/>
</dbReference>
<feature type="binding site" evidence="11">
    <location>
        <begin position="280"/>
        <end position="284"/>
    </location>
    <ligand>
        <name>GTP</name>
        <dbReference type="ChEBI" id="CHEBI:37565"/>
    </ligand>
</feature>
<evidence type="ECO:0000256" key="3">
    <source>
        <dbReference type="ARBA" id="ARBA00022490"/>
    </source>
</evidence>
<dbReference type="EMBL" id="JAMZFT010000002">
    <property type="protein sequence ID" value="MCP1336638.1"/>
    <property type="molecule type" value="Genomic_DNA"/>
</dbReference>
<dbReference type="GO" id="GO:0003924">
    <property type="term" value="F:GTPase activity"/>
    <property type="evidence" value="ECO:0007669"/>
    <property type="project" value="UniProtKB-UniRule"/>
</dbReference>
<comment type="function">
    <text evidence="10 11">Involved in targeting and insertion of nascent membrane proteins into the cytoplasmic membrane. Acts as a receptor for the complex formed by the signal recognition particle (SRP) and the ribosome-nascent chain (RNC). Interaction with SRP-RNC leads to the transfer of the RNC complex to the Sec translocase for insertion into the membrane, the hydrolysis of GTP by both Ffh and FtsY, and the dissociation of the SRP-FtsY complex into the individual components.</text>
</comment>
<feature type="region of interest" description="Disordered" evidence="12">
    <location>
        <begin position="1"/>
        <end position="70"/>
    </location>
</feature>
<comment type="catalytic activity">
    <reaction evidence="9 11">
        <text>GTP + H2O = GDP + phosphate + H(+)</text>
        <dbReference type="Rhea" id="RHEA:19669"/>
        <dbReference type="ChEBI" id="CHEBI:15377"/>
        <dbReference type="ChEBI" id="CHEBI:15378"/>
        <dbReference type="ChEBI" id="CHEBI:37565"/>
        <dbReference type="ChEBI" id="CHEBI:43474"/>
        <dbReference type="ChEBI" id="CHEBI:58189"/>
        <dbReference type="EC" id="3.6.5.4"/>
    </reaction>
</comment>
<evidence type="ECO:0000256" key="9">
    <source>
        <dbReference type="ARBA" id="ARBA00048027"/>
    </source>
</evidence>
<dbReference type="InterPro" id="IPR004390">
    <property type="entry name" value="SR_rcpt_FtsY"/>
</dbReference>
<keyword evidence="7 11" id="KW-0472">Membrane</keyword>
<reference evidence="16" key="1">
    <citation type="submission" date="2022-06" db="EMBL/GenBank/DDBJ databases">
        <title>Isolation and Genomics of Futiania mangrovii gen. nov., sp. nov., a Rare and Metabolically-versatile member in the Class Alphaproteobacteria.</title>
        <authorList>
            <person name="Liu L."/>
            <person name="Huang W.-C."/>
            <person name="Pan J."/>
            <person name="Li J."/>
            <person name="Huang Y."/>
            <person name="Du H."/>
            <person name="Liu Y."/>
            <person name="Li M."/>
        </authorList>
    </citation>
    <scope>NUCLEOTIDE SEQUENCE</scope>
    <source>
        <strain evidence="16">FT118</strain>
    </source>
</reference>
<dbReference type="RefSeq" id="WP_269332590.1">
    <property type="nucleotide sequence ID" value="NZ_JAMZFT010000002.1"/>
</dbReference>
<keyword evidence="8 11" id="KW-0675">Receptor</keyword>
<comment type="subcellular location">
    <subcellularLocation>
        <location evidence="1">Cell inner membrane</location>
        <topology evidence="1">Peripheral membrane protein</topology>
        <orientation evidence="1">Cytoplasmic side</orientation>
    </subcellularLocation>
    <subcellularLocation>
        <location evidence="11">Cell membrane</location>
        <topology evidence="11">Peripheral membrane protein</topology>
        <orientation evidence="11">Cytoplasmic side</orientation>
    </subcellularLocation>
    <subcellularLocation>
        <location evidence="11">Cytoplasm</location>
    </subcellularLocation>
</comment>
<protein>
    <recommendedName>
        <fullName evidence="11">Signal recognition particle receptor FtsY</fullName>
        <shortName evidence="11">SRP receptor</shortName>
        <ecNumber evidence="11">3.6.5.4</ecNumber>
    </recommendedName>
</protein>
<dbReference type="Proteomes" id="UP001055804">
    <property type="component" value="Unassembled WGS sequence"/>
</dbReference>
<dbReference type="SMART" id="SM00382">
    <property type="entry name" value="AAA"/>
    <property type="match status" value="1"/>
</dbReference>
<dbReference type="InterPro" id="IPR042101">
    <property type="entry name" value="SRP54_N_sf"/>
</dbReference>
<feature type="domain" description="AAA+ ATPase" evidence="13">
    <location>
        <begin position="190"/>
        <end position="348"/>
    </location>
</feature>
<dbReference type="GO" id="GO:0005525">
    <property type="term" value="F:GTP binding"/>
    <property type="evidence" value="ECO:0007669"/>
    <property type="project" value="UniProtKB-UniRule"/>
</dbReference>
<keyword evidence="4 11" id="KW-0547">Nucleotide-binding</keyword>
<dbReference type="InterPro" id="IPR000897">
    <property type="entry name" value="SRP54_GTPase_dom"/>
</dbReference>
<evidence type="ECO:0000256" key="1">
    <source>
        <dbReference type="ARBA" id="ARBA00004515"/>
    </source>
</evidence>
<comment type="caution">
    <text evidence="16">The sequence shown here is derived from an EMBL/GenBank/DDBJ whole genome shotgun (WGS) entry which is preliminary data.</text>
</comment>
<dbReference type="CDD" id="cd17874">
    <property type="entry name" value="FtsY"/>
    <property type="match status" value="1"/>
</dbReference>
<feature type="domain" description="SRP54-type proteins GTP-binding" evidence="14">
    <location>
        <begin position="191"/>
        <end position="392"/>
    </location>
</feature>
<name>A0A9J6PE11_9PROT</name>
<dbReference type="Gene3D" id="1.20.120.140">
    <property type="entry name" value="Signal recognition particle SRP54, nucleotide-binding domain"/>
    <property type="match status" value="1"/>
</dbReference>
<organism evidence="16 17">
    <name type="scientific">Futiania mangrovi</name>
    <dbReference type="NCBI Taxonomy" id="2959716"/>
    <lineage>
        <taxon>Bacteria</taxon>
        <taxon>Pseudomonadati</taxon>
        <taxon>Pseudomonadota</taxon>
        <taxon>Alphaproteobacteria</taxon>
        <taxon>Futianiales</taxon>
        <taxon>Futianiaceae</taxon>
        <taxon>Futiania</taxon>
    </lineage>
</organism>
<keyword evidence="5 11" id="KW-0378">Hydrolase</keyword>
<dbReference type="AlphaFoldDB" id="A0A9J6PE11"/>
<evidence type="ECO:0000259" key="13">
    <source>
        <dbReference type="SMART" id="SM00382"/>
    </source>
</evidence>
<dbReference type="SMART" id="SM00962">
    <property type="entry name" value="SRP54"/>
    <property type="match status" value="1"/>
</dbReference>
<keyword evidence="3 11" id="KW-0963">Cytoplasm</keyword>
<dbReference type="FunFam" id="1.20.120.140:FF:000002">
    <property type="entry name" value="Signal recognition particle receptor FtsY"/>
    <property type="match status" value="1"/>
</dbReference>
<dbReference type="FunFam" id="3.40.50.300:FF:000053">
    <property type="entry name" value="Signal recognition particle receptor FtsY"/>
    <property type="match status" value="1"/>
</dbReference>
<evidence type="ECO:0000256" key="6">
    <source>
        <dbReference type="ARBA" id="ARBA00023134"/>
    </source>
</evidence>
<accession>A0A9J6PE11</accession>
<dbReference type="SUPFAM" id="SSF52540">
    <property type="entry name" value="P-loop containing nucleoside triphosphate hydrolases"/>
    <property type="match status" value="1"/>
</dbReference>
<proteinExistence type="inferred from homology"/>
<dbReference type="PANTHER" id="PTHR43134:SF1">
    <property type="entry name" value="SIGNAL RECOGNITION PARTICLE RECEPTOR SUBUNIT ALPHA"/>
    <property type="match status" value="1"/>
</dbReference>
<evidence type="ECO:0000256" key="2">
    <source>
        <dbReference type="ARBA" id="ARBA00022475"/>
    </source>
</evidence>
<evidence type="ECO:0000259" key="14">
    <source>
        <dbReference type="SMART" id="SM00962"/>
    </source>
</evidence>
<dbReference type="GO" id="GO:0005737">
    <property type="term" value="C:cytoplasm"/>
    <property type="evidence" value="ECO:0007669"/>
    <property type="project" value="UniProtKB-SubCell"/>
</dbReference>
<evidence type="ECO:0000256" key="5">
    <source>
        <dbReference type="ARBA" id="ARBA00022801"/>
    </source>
</evidence>
<feature type="binding site" evidence="11">
    <location>
        <begin position="198"/>
        <end position="205"/>
    </location>
    <ligand>
        <name>GTP</name>
        <dbReference type="ChEBI" id="CHEBI:37565"/>
    </ligand>
</feature>
<evidence type="ECO:0000259" key="15">
    <source>
        <dbReference type="SMART" id="SM00963"/>
    </source>
</evidence>
<dbReference type="PANTHER" id="PTHR43134">
    <property type="entry name" value="SIGNAL RECOGNITION PARTICLE RECEPTOR SUBUNIT ALPHA"/>
    <property type="match status" value="1"/>
</dbReference>
<comment type="subunit">
    <text evidence="11">Part of the signal recognition particle protein translocation system, which is composed of SRP and FtsY. SRP is a ribonucleoprotein composed of Ffh and a 4.5S RNA molecule.</text>
</comment>
<dbReference type="NCBIfam" id="TIGR00064">
    <property type="entry name" value="ftsY"/>
    <property type="match status" value="1"/>
</dbReference>
<keyword evidence="17" id="KW-1185">Reference proteome</keyword>
<dbReference type="HAMAP" id="MF_00920">
    <property type="entry name" value="FtsY"/>
    <property type="match status" value="1"/>
</dbReference>
<dbReference type="SUPFAM" id="SSF47364">
    <property type="entry name" value="Domain of the SRP/SRP receptor G-proteins"/>
    <property type="match status" value="1"/>
</dbReference>
<gene>
    <name evidence="11 16" type="primary">ftsY</name>
    <name evidence="16" type="ORF">NJQ99_09490</name>
</gene>
<dbReference type="InterPro" id="IPR036225">
    <property type="entry name" value="SRP/SRP_N"/>
</dbReference>
<dbReference type="Gene3D" id="3.40.50.300">
    <property type="entry name" value="P-loop containing nucleotide triphosphate hydrolases"/>
    <property type="match status" value="1"/>
</dbReference>
<evidence type="ECO:0000256" key="8">
    <source>
        <dbReference type="ARBA" id="ARBA00023170"/>
    </source>
</evidence>